<dbReference type="SMART" id="SM01126">
    <property type="entry name" value="DDE_Tnp_IS1595"/>
    <property type="match status" value="1"/>
</dbReference>
<protein>
    <submittedName>
        <fullName evidence="3">Transposase</fullName>
    </submittedName>
</protein>
<dbReference type="EMBL" id="JAVAMQ010000001">
    <property type="protein sequence ID" value="MDP5305764.1"/>
    <property type="molecule type" value="Genomic_DNA"/>
</dbReference>
<name>A0ABT9J802_9RHOB</name>
<evidence type="ECO:0000313" key="3">
    <source>
        <dbReference type="EMBL" id="MDP5305764.1"/>
    </source>
</evidence>
<dbReference type="RefSeq" id="WP_305961638.1">
    <property type="nucleotide sequence ID" value="NZ_JAVAMQ010000001.1"/>
</dbReference>
<feature type="domain" description="ISXO2-like transposase" evidence="2">
    <location>
        <begin position="4"/>
        <end position="124"/>
    </location>
</feature>
<gene>
    <name evidence="3" type="ORF">Q5Y72_01455</name>
</gene>
<proteinExistence type="predicted"/>
<feature type="region of interest" description="Disordered" evidence="1">
    <location>
        <begin position="1"/>
        <end position="26"/>
    </location>
</feature>
<accession>A0ABT9J802</accession>
<sequence>MDEICAGAPPRKGQDAGPSGVPSGHGAGRLLVLTMVERGGRVVLARIASHSSESISTAASARLDPAATVMTDALPAYRRVAPGHRHLTVNHSAGQYVDHDAGGPGADAHTNTAEAVHGIIRRPE</sequence>
<evidence type="ECO:0000259" key="2">
    <source>
        <dbReference type="SMART" id="SM01126"/>
    </source>
</evidence>
<evidence type="ECO:0000313" key="4">
    <source>
        <dbReference type="Proteomes" id="UP001224997"/>
    </source>
</evidence>
<dbReference type="Pfam" id="PF12762">
    <property type="entry name" value="DDE_Tnp_IS1595"/>
    <property type="match status" value="1"/>
</dbReference>
<reference evidence="3 4" key="1">
    <citation type="submission" date="2023-08" db="EMBL/GenBank/DDBJ databases">
        <authorList>
            <person name="Park J.-S."/>
        </authorList>
    </citation>
    <scope>NUCLEOTIDE SEQUENCE [LARGE SCALE GENOMIC DNA]</scope>
    <source>
        <strain evidence="3 4">2205BS29-5</strain>
    </source>
</reference>
<comment type="caution">
    <text evidence="3">The sequence shown here is derived from an EMBL/GenBank/DDBJ whole genome shotgun (WGS) entry which is preliminary data.</text>
</comment>
<keyword evidence="4" id="KW-1185">Reference proteome</keyword>
<evidence type="ECO:0000256" key="1">
    <source>
        <dbReference type="SAM" id="MobiDB-lite"/>
    </source>
</evidence>
<dbReference type="Proteomes" id="UP001224997">
    <property type="component" value="Unassembled WGS sequence"/>
</dbReference>
<organism evidence="3 4">
    <name type="scientific">Paracoccus spongiarum</name>
    <dbReference type="NCBI Taxonomy" id="3064387"/>
    <lineage>
        <taxon>Bacteria</taxon>
        <taxon>Pseudomonadati</taxon>
        <taxon>Pseudomonadota</taxon>
        <taxon>Alphaproteobacteria</taxon>
        <taxon>Rhodobacterales</taxon>
        <taxon>Paracoccaceae</taxon>
        <taxon>Paracoccus</taxon>
    </lineage>
</organism>
<dbReference type="InterPro" id="IPR024445">
    <property type="entry name" value="Tnp_ISXO2-like"/>
</dbReference>